<dbReference type="HOGENOM" id="CLU_001485_4_1_1"/>
<dbReference type="SMART" id="SM01114">
    <property type="entry name" value="CXC"/>
    <property type="match status" value="1"/>
</dbReference>
<dbReference type="PANTHER" id="PTHR47969">
    <property type="entry name" value="CHROMOSOME-ASSOCIATED KINESIN KIF4A-RELATED"/>
    <property type="match status" value="1"/>
</dbReference>
<reference evidence="11 12" key="1">
    <citation type="journal article" date="2007" name="Nature">
        <title>Evolution of genes and genomes on the Drosophila phylogeny.</title>
        <authorList>
            <consortium name="Drosophila 12 Genomes Consortium"/>
            <person name="Clark A.G."/>
            <person name="Eisen M.B."/>
            <person name="Smith D.R."/>
            <person name="Bergman C.M."/>
            <person name="Oliver B."/>
            <person name="Markow T.A."/>
            <person name="Kaufman T.C."/>
            <person name="Kellis M."/>
            <person name="Gelbart W."/>
            <person name="Iyer V.N."/>
            <person name="Pollard D.A."/>
            <person name="Sackton T.B."/>
            <person name="Larracuente A.M."/>
            <person name="Singh N.D."/>
            <person name="Abad J.P."/>
            <person name="Abt D.N."/>
            <person name="Adryan B."/>
            <person name="Aguade M."/>
            <person name="Akashi H."/>
            <person name="Anderson W.W."/>
            <person name="Aquadro C.F."/>
            <person name="Ardell D.H."/>
            <person name="Arguello R."/>
            <person name="Artieri C.G."/>
            <person name="Barbash D.A."/>
            <person name="Barker D."/>
            <person name="Barsanti P."/>
            <person name="Batterham P."/>
            <person name="Batzoglou S."/>
            <person name="Begun D."/>
            <person name="Bhutkar A."/>
            <person name="Blanco E."/>
            <person name="Bosak S.A."/>
            <person name="Bradley R.K."/>
            <person name="Brand A.D."/>
            <person name="Brent M.R."/>
            <person name="Brooks A.N."/>
            <person name="Brown R.H."/>
            <person name="Butlin R.K."/>
            <person name="Caggese C."/>
            <person name="Calvi B.R."/>
            <person name="Bernardo de Carvalho A."/>
            <person name="Caspi A."/>
            <person name="Castrezana S."/>
            <person name="Celniker S.E."/>
            <person name="Chang J.L."/>
            <person name="Chapple C."/>
            <person name="Chatterji S."/>
            <person name="Chinwalla A."/>
            <person name="Civetta A."/>
            <person name="Clifton S.W."/>
            <person name="Comeron J.M."/>
            <person name="Costello J.C."/>
            <person name="Coyne J.A."/>
            <person name="Daub J."/>
            <person name="David R.G."/>
            <person name="Delcher A.L."/>
            <person name="Delehaunty K."/>
            <person name="Do C.B."/>
            <person name="Ebling H."/>
            <person name="Edwards K."/>
            <person name="Eickbush T."/>
            <person name="Evans J.D."/>
            <person name="Filipski A."/>
            <person name="Findeiss S."/>
            <person name="Freyhult E."/>
            <person name="Fulton L."/>
            <person name="Fulton R."/>
            <person name="Garcia A.C."/>
            <person name="Gardiner A."/>
            <person name="Garfield D.A."/>
            <person name="Garvin B.E."/>
            <person name="Gibson G."/>
            <person name="Gilbert D."/>
            <person name="Gnerre S."/>
            <person name="Godfrey J."/>
            <person name="Good R."/>
            <person name="Gotea V."/>
            <person name="Gravely B."/>
            <person name="Greenberg A.J."/>
            <person name="Griffiths-Jones S."/>
            <person name="Gross S."/>
            <person name="Guigo R."/>
            <person name="Gustafson E.A."/>
            <person name="Haerty W."/>
            <person name="Hahn M.W."/>
            <person name="Halligan D.L."/>
            <person name="Halpern A.L."/>
            <person name="Halter G.M."/>
            <person name="Han M.V."/>
            <person name="Heger A."/>
            <person name="Hillier L."/>
            <person name="Hinrichs A.S."/>
            <person name="Holmes I."/>
            <person name="Hoskins R.A."/>
            <person name="Hubisz M.J."/>
            <person name="Hultmark D."/>
            <person name="Huntley M.A."/>
            <person name="Jaffe D.B."/>
            <person name="Jagadeeshan S."/>
            <person name="Jeck W.R."/>
            <person name="Johnson J."/>
            <person name="Jones C.D."/>
            <person name="Jordan W.C."/>
            <person name="Karpen G.H."/>
            <person name="Kataoka E."/>
            <person name="Keightley P.D."/>
            <person name="Kheradpour P."/>
            <person name="Kirkness E.F."/>
            <person name="Koerich L.B."/>
            <person name="Kristiansen K."/>
            <person name="Kudrna D."/>
            <person name="Kulathinal R.J."/>
            <person name="Kumar S."/>
            <person name="Kwok R."/>
            <person name="Lander E."/>
            <person name="Langley C.H."/>
            <person name="Lapoint R."/>
            <person name="Lazzaro B.P."/>
            <person name="Lee S.J."/>
            <person name="Levesque L."/>
            <person name="Li R."/>
            <person name="Lin C.F."/>
            <person name="Lin M.F."/>
            <person name="Lindblad-Toh K."/>
            <person name="Llopart A."/>
            <person name="Long M."/>
            <person name="Low L."/>
            <person name="Lozovsky E."/>
            <person name="Lu J."/>
            <person name="Luo M."/>
            <person name="Machado C.A."/>
            <person name="Makalowski W."/>
            <person name="Marzo M."/>
            <person name="Matsuda M."/>
            <person name="Matzkin L."/>
            <person name="McAllister B."/>
            <person name="McBride C.S."/>
            <person name="McKernan B."/>
            <person name="McKernan K."/>
            <person name="Mendez-Lago M."/>
            <person name="Minx P."/>
            <person name="Mollenhauer M.U."/>
            <person name="Montooth K."/>
            <person name="Mount S.M."/>
            <person name="Mu X."/>
            <person name="Myers E."/>
            <person name="Negre B."/>
            <person name="Newfeld S."/>
            <person name="Nielsen R."/>
            <person name="Noor M.A."/>
            <person name="O'Grady P."/>
            <person name="Pachter L."/>
            <person name="Papaceit M."/>
            <person name="Parisi M.J."/>
            <person name="Parisi M."/>
            <person name="Parts L."/>
            <person name="Pedersen J.S."/>
            <person name="Pesole G."/>
            <person name="Phillippy A.M."/>
            <person name="Ponting C.P."/>
            <person name="Pop M."/>
            <person name="Porcelli D."/>
            <person name="Powell J.R."/>
            <person name="Prohaska S."/>
            <person name="Pruitt K."/>
            <person name="Puig M."/>
            <person name="Quesneville H."/>
            <person name="Ram K.R."/>
            <person name="Rand D."/>
            <person name="Rasmussen M.D."/>
            <person name="Reed L.K."/>
            <person name="Reenan R."/>
            <person name="Reily A."/>
            <person name="Remington K.A."/>
            <person name="Rieger T.T."/>
            <person name="Ritchie M.G."/>
            <person name="Robin C."/>
            <person name="Rogers Y.H."/>
            <person name="Rohde C."/>
            <person name="Rozas J."/>
            <person name="Rubenfield M.J."/>
            <person name="Ruiz A."/>
            <person name="Russo S."/>
            <person name="Salzberg S.L."/>
            <person name="Sanchez-Gracia A."/>
            <person name="Saranga D.J."/>
            <person name="Sato H."/>
            <person name="Schaeffer S.W."/>
            <person name="Schatz M.C."/>
            <person name="Schlenke T."/>
            <person name="Schwartz R."/>
            <person name="Segarra C."/>
            <person name="Singh R.S."/>
            <person name="Sirot L."/>
            <person name="Sirota M."/>
            <person name="Sisneros N.B."/>
            <person name="Smith C.D."/>
            <person name="Smith T.F."/>
            <person name="Spieth J."/>
            <person name="Stage D.E."/>
            <person name="Stark A."/>
            <person name="Stephan W."/>
            <person name="Strausberg R.L."/>
            <person name="Strempel S."/>
            <person name="Sturgill D."/>
            <person name="Sutton G."/>
            <person name="Sutton G.G."/>
            <person name="Tao W."/>
            <person name="Teichmann S."/>
            <person name="Tobari Y.N."/>
            <person name="Tomimura Y."/>
            <person name="Tsolas J.M."/>
            <person name="Valente V.L."/>
            <person name="Venter E."/>
            <person name="Venter J.C."/>
            <person name="Vicario S."/>
            <person name="Vieira F.G."/>
            <person name="Vilella A.J."/>
            <person name="Villasante A."/>
            <person name="Walenz B."/>
            <person name="Wang J."/>
            <person name="Wasserman M."/>
            <person name="Watts T."/>
            <person name="Wilson D."/>
            <person name="Wilson R.K."/>
            <person name="Wing R.A."/>
            <person name="Wolfner M.F."/>
            <person name="Wong A."/>
            <person name="Wong G.K."/>
            <person name="Wu C.I."/>
            <person name="Wu G."/>
            <person name="Yamamoto D."/>
            <person name="Yang H.P."/>
            <person name="Yang S.P."/>
            <person name="Yorke J.A."/>
            <person name="Yoshida K."/>
            <person name="Zdobnov E."/>
            <person name="Zhang P."/>
            <person name="Zhang Y."/>
            <person name="Zimin A.V."/>
            <person name="Baldwin J."/>
            <person name="Abdouelleil A."/>
            <person name="Abdulkadir J."/>
            <person name="Abebe A."/>
            <person name="Abera B."/>
            <person name="Abreu J."/>
            <person name="Acer S.C."/>
            <person name="Aftuck L."/>
            <person name="Alexander A."/>
            <person name="An P."/>
            <person name="Anderson E."/>
            <person name="Anderson S."/>
            <person name="Arachi H."/>
            <person name="Azer M."/>
            <person name="Bachantsang P."/>
            <person name="Barry A."/>
            <person name="Bayul T."/>
            <person name="Berlin A."/>
            <person name="Bessette D."/>
            <person name="Bloom T."/>
            <person name="Blye J."/>
            <person name="Boguslavskiy L."/>
            <person name="Bonnet C."/>
            <person name="Boukhgalter B."/>
            <person name="Bourzgui I."/>
            <person name="Brown A."/>
            <person name="Cahill P."/>
            <person name="Channer S."/>
            <person name="Cheshatsang Y."/>
            <person name="Chuda L."/>
            <person name="Citroen M."/>
            <person name="Collymore A."/>
            <person name="Cooke P."/>
            <person name="Costello M."/>
            <person name="D'Aco K."/>
            <person name="Daza R."/>
            <person name="De Haan G."/>
            <person name="DeGray S."/>
            <person name="DeMaso C."/>
            <person name="Dhargay N."/>
            <person name="Dooley K."/>
            <person name="Dooley E."/>
            <person name="Doricent M."/>
            <person name="Dorje P."/>
            <person name="Dorjee K."/>
            <person name="Dupes A."/>
            <person name="Elong R."/>
            <person name="Falk J."/>
            <person name="Farina A."/>
            <person name="Faro S."/>
            <person name="Ferguson D."/>
            <person name="Fisher S."/>
            <person name="Foley C.D."/>
            <person name="Franke A."/>
            <person name="Friedrich D."/>
            <person name="Gadbois L."/>
            <person name="Gearin G."/>
            <person name="Gearin C.R."/>
            <person name="Giannoukos G."/>
            <person name="Goode T."/>
            <person name="Graham J."/>
            <person name="Grandbois E."/>
            <person name="Grewal S."/>
            <person name="Gyaltsen K."/>
            <person name="Hafez N."/>
            <person name="Hagos B."/>
            <person name="Hall J."/>
            <person name="Henson C."/>
            <person name="Hollinger A."/>
            <person name="Honan T."/>
            <person name="Huard M.D."/>
            <person name="Hughes L."/>
            <person name="Hurhula B."/>
            <person name="Husby M.E."/>
            <person name="Kamat A."/>
            <person name="Kanga B."/>
            <person name="Kashin S."/>
            <person name="Khazanovich D."/>
            <person name="Kisner P."/>
            <person name="Lance K."/>
            <person name="Lara M."/>
            <person name="Lee W."/>
            <person name="Lennon N."/>
            <person name="Letendre F."/>
            <person name="LeVine R."/>
            <person name="Lipovsky A."/>
            <person name="Liu X."/>
            <person name="Liu J."/>
            <person name="Liu S."/>
            <person name="Lokyitsang T."/>
            <person name="Lokyitsang Y."/>
            <person name="Lubonja R."/>
            <person name="Lui A."/>
            <person name="MacDonald P."/>
            <person name="Magnisalis V."/>
            <person name="Maru K."/>
            <person name="Matthews C."/>
            <person name="McCusker W."/>
            <person name="McDonough S."/>
            <person name="Mehta T."/>
            <person name="Meldrim J."/>
            <person name="Meneus L."/>
            <person name="Mihai O."/>
            <person name="Mihalev A."/>
            <person name="Mihova T."/>
            <person name="Mittelman R."/>
            <person name="Mlenga V."/>
            <person name="Montmayeur A."/>
            <person name="Mulrain L."/>
            <person name="Navidi A."/>
            <person name="Naylor J."/>
            <person name="Negash T."/>
            <person name="Nguyen T."/>
            <person name="Nguyen N."/>
            <person name="Nicol R."/>
            <person name="Norbu C."/>
            <person name="Norbu N."/>
            <person name="Novod N."/>
            <person name="O'Neill B."/>
            <person name="Osman S."/>
            <person name="Markiewicz E."/>
            <person name="Oyono O.L."/>
            <person name="Patti C."/>
            <person name="Phunkhang P."/>
            <person name="Pierre F."/>
            <person name="Priest M."/>
            <person name="Raghuraman S."/>
            <person name="Rege F."/>
            <person name="Reyes R."/>
            <person name="Rise C."/>
            <person name="Rogov P."/>
            <person name="Ross K."/>
            <person name="Ryan E."/>
            <person name="Settipalli S."/>
            <person name="Shea T."/>
            <person name="Sherpa N."/>
            <person name="Shi L."/>
            <person name="Shih D."/>
            <person name="Sparrow T."/>
            <person name="Spaulding J."/>
            <person name="Stalker J."/>
            <person name="Stange-Thomann N."/>
            <person name="Stavropoulos S."/>
            <person name="Stone C."/>
            <person name="Strader C."/>
            <person name="Tesfaye S."/>
            <person name="Thomson T."/>
            <person name="Thoulutsang Y."/>
            <person name="Thoulutsang D."/>
            <person name="Topham K."/>
            <person name="Topping I."/>
            <person name="Tsamla T."/>
            <person name="Vassiliev H."/>
            <person name="Vo A."/>
            <person name="Wangchuk T."/>
            <person name="Wangdi T."/>
            <person name="Weiand M."/>
            <person name="Wilkinson J."/>
            <person name="Wilson A."/>
            <person name="Yadav S."/>
            <person name="Young G."/>
            <person name="Yu Q."/>
            <person name="Zembek L."/>
            <person name="Zhong D."/>
            <person name="Zimmer A."/>
            <person name="Zwirko Z."/>
            <person name="Jaffe D.B."/>
            <person name="Alvarez P."/>
            <person name="Brockman W."/>
            <person name="Butler J."/>
            <person name="Chin C."/>
            <person name="Gnerre S."/>
            <person name="Grabherr M."/>
            <person name="Kleber M."/>
            <person name="Mauceli E."/>
            <person name="MacCallum I."/>
        </authorList>
    </citation>
    <scope>NUCLEOTIDE SEQUENCE [LARGE SCALE GENOMIC DNA]</scope>
    <source>
        <strain evidence="12">Tucson 14030-0811.24</strain>
    </source>
</reference>
<evidence type="ECO:0000256" key="4">
    <source>
        <dbReference type="ARBA" id="ARBA00022840"/>
    </source>
</evidence>
<feature type="region of interest" description="Disordered" evidence="9">
    <location>
        <begin position="1048"/>
        <end position="1073"/>
    </location>
</feature>
<evidence type="ECO:0000256" key="3">
    <source>
        <dbReference type="ARBA" id="ARBA00022741"/>
    </source>
</evidence>
<dbReference type="InterPro" id="IPR027417">
    <property type="entry name" value="P-loop_NTPase"/>
</dbReference>
<sequence length="1198" mass="134636">MSIVNYLEGVTMSTTSLNTNANSDGEADTVSVALRVRPLVRSEIERGCQIAVQRAGDGSPQVTVNRAETFTYNYVFDTADSQQDIYDDCVHPKLKKLLSGYNVTILAYGQTGSGKTYTMGTSFNGIMDENAGVIPRAIHEIFKEIDAMSSSDTTSKSKFVVTCSFVELYQEQLIDLFSPNRSTVDVREVKSRIVMPGLTELQVQSAKEVTDYLMKGSAGRAVGSTAMNESSSRSHAIFTITVVASQTDGRDSVTTSKFNLVDLAGSERASKTLASGDRFKEGVNINKGLLALGNVINSLGSGQASGFIAYRQSKLTRLLQDSLGGNSITLMIACVSPADYNVAETLSTLRYADRALQIKNRPVVNLDPHAAEVNQLKDIIQKLRMDLLSQGAVGGMSSSLTAALGSAGLESVQTVSPMGSGMSATERQRLMEKLQLLEQKNLKLQKDLHNALVDVAENEMRAHIAEQNHDKIKTHLLEMKTKLKLQYEQNQKKEEAGDMTEFWQVFNEAVDLAHQEMERSETEMKELTHTSIRSTASNNDTDNAGELQELNQMEEYTAKQLNLNGELKNINRQLNLKQELHERVLSNFSRLQMEVGQSTLAEEAAANKKIDELESERRQLLEKLRSMKCKDTNVSKLAEERRKRLHQLEQELGGMRRRLQTMSNVVKMHEKEKAKITNLSQEIRDMKEAKVKLIRAMRQESEKFRQWKMIREKEVTQLKSKDRKLKSEMARQEQLHVKQRNVLKRKCEEALAANKRLKDALERKASAQAQRQRQQQNGNTTTKTKDNIAAIDQELEIILSVLDAEIILETLMEDRAILAQEYQELKQNAGDEENQALLSAMEEDLEMRNAQIADFQQKVQLNNIDTHVSILADNVQSLGESRTVSKHVLKTMIQQRRDHAQAMAEQRIRLTNHINQLTVFEAKQLELAEQLQRAEQQHREEMHCQQREYEEKVAVLLRSAQANNGDVQQQFEKGGQTFIIEDLLASKEAIQLELDALKSKADKPKKSAPRDTLATECIEILEDSIMEMDDSCELDPDWKPSISRRRKKLDVTNKSKAEETTISEADQSSNSNCSGLVSCKCRIRCDSKRCLCYVNGSSCLPSCRCKGSCHNPSNSIFEDEDQDDNDKENLVEMPPPTTDRPLQSNPNLAKRTSSIETIKSEPGSMTTLPSTPTTSDENIPKLARMSGLTFNTPRRKFF</sequence>
<dbReference type="Pfam" id="PF00225">
    <property type="entry name" value="Kinesin"/>
    <property type="match status" value="1"/>
</dbReference>
<keyword evidence="12" id="KW-1185">Reference proteome</keyword>
<keyword evidence="6" id="KW-0206">Cytoskeleton</keyword>
<gene>
    <name evidence="11" type="primary">Dwil\GK10187</name>
    <name evidence="11" type="ORF">Dwil_GK10187</name>
</gene>
<feature type="region of interest" description="Disordered" evidence="9">
    <location>
        <begin position="762"/>
        <end position="785"/>
    </location>
</feature>
<feature type="domain" description="Kinesin motor" evidence="10">
    <location>
        <begin position="29"/>
        <end position="358"/>
    </location>
</feature>
<comment type="subcellular location">
    <subcellularLocation>
        <location evidence="1">Cytoplasm</location>
        <location evidence="1">Cytoskeleton</location>
    </subcellularLocation>
</comment>
<dbReference type="InterPro" id="IPR027640">
    <property type="entry name" value="Kinesin-like_fam"/>
</dbReference>
<feature type="compositionally biased region" description="Basic and acidic residues" evidence="9">
    <location>
        <begin position="1049"/>
        <end position="1059"/>
    </location>
</feature>
<dbReference type="InterPro" id="IPR001752">
    <property type="entry name" value="Kinesin_motor_dom"/>
</dbReference>
<keyword evidence="2" id="KW-0963">Cytoplasm</keyword>
<proteinExistence type="inferred from homology"/>
<evidence type="ECO:0000313" key="12">
    <source>
        <dbReference type="Proteomes" id="UP000007798"/>
    </source>
</evidence>
<accession>B4ND90</accession>
<organism evidence="11 12">
    <name type="scientific">Drosophila willistoni</name>
    <name type="common">Fruit fly</name>
    <dbReference type="NCBI Taxonomy" id="7260"/>
    <lineage>
        <taxon>Eukaryota</taxon>
        <taxon>Metazoa</taxon>
        <taxon>Ecdysozoa</taxon>
        <taxon>Arthropoda</taxon>
        <taxon>Hexapoda</taxon>
        <taxon>Insecta</taxon>
        <taxon>Pterygota</taxon>
        <taxon>Neoptera</taxon>
        <taxon>Endopterygota</taxon>
        <taxon>Diptera</taxon>
        <taxon>Brachycera</taxon>
        <taxon>Muscomorpha</taxon>
        <taxon>Ephydroidea</taxon>
        <taxon>Drosophilidae</taxon>
        <taxon>Drosophila</taxon>
        <taxon>Sophophora</taxon>
    </lineage>
</organism>
<name>B4ND90_DROWI</name>
<dbReference type="InterPro" id="IPR019821">
    <property type="entry name" value="Kinesin_motor_CS"/>
</dbReference>
<feature type="binding site" evidence="7">
    <location>
        <begin position="109"/>
        <end position="116"/>
    </location>
    <ligand>
        <name>ATP</name>
        <dbReference type="ChEBI" id="CHEBI:30616"/>
    </ligand>
</feature>
<dbReference type="PhylomeDB" id="B4ND90"/>
<feature type="compositionally biased region" description="Low complexity" evidence="9">
    <location>
        <begin position="1162"/>
        <end position="1175"/>
    </location>
</feature>
<dbReference type="SMR" id="B4ND90"/>
<evidence type="ECO:0000256" key="1">
    <source>
        <dbReference type="ARBA" id="ARBA00004245"/>
    </source>
</evidence>
<dbReference type="PROSITE" id="PS00411">
    <property type="entry name" value="KINESIN_MOTOR_1"/>
    <property type="match status" value="1"/>
</dbReference>
<feature type="coiled-coil region" evidence="8">
    <location>
        <begin position="510"/>
        <end position="573"/>
    </location>
</feature>
<dbReference type="AlphaFoldDB" id="B4ND90"/>
<keyword evidence="3 7" id="KW-0547">Nucleotide-binding</keyword>
<dbReference type="PROSITE" id="PS50067">
    <property type="entry name" value="KINESIN_MOTOR_2"/>
    <property type="match status" value="1"/>
</dbReference>
<feature type="compositionally biased region" description="Polar residues" evidence="9">
    <location>
        <begin position="1140"/>
        <end position="1157"/>
    </location>
</feature>
<dbReference type="GO" id="GO:0007052">
    <property type="term" value="P:mitotic spindle organization"/>
    <property type="evidence" value="ECO:0007669"/>
    <property type="project" value="TreeGrafter"/>
</dbReference>
<dbReference type="KEGG" id="dwi:6648886"/>
<feature type="coiled-coil region" evidence="8">
    <location>
        <begin position="917"/>
        <end position="948"/>
    </location>
</feature>
<evidence type="ECO:0000256" key="6">
    <source>
        <dbReference type="ARBA" id="ARBA00023212"/>
    </source>
</evidence>
<dbReference type="InterPro" id="IPR033467">
    <property type="entry name" value="Tesmin/TSO1-like_CXC"/>
</dbReference>
<dbReference type="PRINTS" id="PR00380">
    <property type="entry name" value="KINESINHEAVY"/>
</dbReference>
<feature type="compositionally biased region" description="Acidic residues" evidence="9">
    <location>
        <begin position="1117"/>
        <end position="1126"/>
    </location>
</feature>
<dbReference type="PANTHER" id="PTHR47969:SF15">
    <property type="entry name" value="CHROMOSOME-ASSOCIATED KINESIN KIF4A-RELATED"/>
    <property type="match status" value="1"/>
</dbReference>
<dbReference type="GO" id="GO:0005524">
    <property type="term" value="F:ATP binding"/>
    <property type="evidence" value="ECO:0007669"/>
    <property type="project" value="UniProtKB-UniRule"/>
</dbReference>
<dbReference type="SMART" id="SM00129">
    <property type="entry name" value="KISc"/>
    <property type="match status" value="1"/>
</dbReference>
<dbReference type="GO" id="GO:0008017">
    <property type="term" value="F:microtubule binding"/>
    <property type="evidence" value="ECO:0007669"/>
    <property type="project" value="InterPro"/>
</dbReference>
<dbReference type="eggNOG" id="KOG0244">
    <property type="taxonomic scope" value="Eukaryota"/>
</dbReference>
<evidence type="ECO:0000256" key="8">
    <source>
        <dbReference type="SAM" id="Coils"/>
    </source>
</evidence>
<dbReference type="EMBL" id="CH964239">
    <property type="protein sequence ID" value="EDW82799.1"/>
    <property type="molecule type" value="Genomic_DNA"/>
</dbReference>
<dbReference type="OrthoDB" id="3176171at2759"/>
<protein>
    <recommendedName>
        <fullName evidence="10">Kinesin motor domain-containing protein</fullName>
    </recommendedName>
</protein>
<dbReference type="Pfam" id="PF25764">
    <property type="entry name" value="KIF21A_4th"/>
    <property type="match status" value="1"/>
</dbReference>
<dbReference type="GO" id="GO:0051231">
    <property type="term" value="P:spindle elongation"/>
    <property type="evidence" value="ECO:0007669"/>
    <property type="project" value="TreeGrafter"/>
</dbReference>
<dbReference type="OMA" id="GDMGHTT"/>
<keyword evidence="5 8" id="KW-0175">Coiled coil</keyword>
<evidence type="ECO:0000256" key="7">
    <source>
        <dbReference type="PROSITE-ProRule" id="PRU00283"/>
    </source>
</evidence>
<dbReference type="GO" id="GO:0007018">
    <property type="term" value="P:microtubule-based movement"/>
    <property type="evidence" value="ECO:0007669"/>
    <property type="project" value="InterPro"/>
</dbReference>
<comment type="similarity">
    <text evidence="7">Belongs to the TRAFAC class myosin-kinesin ATPase superfamily. Kinesin family.</text>
</comment>
<evidence type="ECO:0000259" key="10">
    <source>
        <dbReference type="PROSITE" id="PS50067"/>
    </source>
</evidence>
<feature type="coiled-coil region" evidence="8">
    <location>
        <begin position="427"/>
        <end position="454"/>
    </location>
</feature>
<dbReference type="InterPro" id="IPR036961">
    <property type="entry name" value="Kinesin_motor_dom_sf"/>
</dbReference>
<evidence type="ECO:0000256" key="9">
    <source>
        <dbReference type="SAM" id="MobiDB-lite"/>
    </source>
</evidence>
<evidence type="ECO:0000256" key="2">
    <source>
        <dbReference type="ARBA" id="ARBA00022490"/>
    </source>
</evidence>
<dbReference type="InParanoid" id="B4ND90"/>
<dbReference type="Gene3D" id="3.40.850.10">
    <property type="entry name" value="Kinesin motor domain"/>
    <property type="match status" value="1"/>
</dbReference>
<feature type="coiled-coil region" evidence="8">
    <location>
        <begin position="808"/>
        <end position="858"/>
    </location>
</feature>
<dbReference type="CDD" id="cd01372">
    <property type="entry name" value="KISc_KIF4"/>
    <property type="match status" value="1"/>
</dbReference>
<dbReference type="GO" id="GO:0005875">
    <property type="term" value="C:microtubule associated complex"/>
    <property type="evidence" value="ECO:0007669"/>
    <property type="project" value="TreeGrafter"/>
</dbReference>
<evidence type="ECO:0000313" key="11">
    <source>
        <dbReference type="EMBL" id="EDW82799.1"/>
    </source>
</evidence>
<dbReference type="Proteomes" id="UP000007798">
    <property type="component" value="Unassembled WGS sequence"/>
</dbReference>
<keyword evidence="7" id="KW-0505">Motor protein</keyword>
<dbReference type="GO" id="GO:0003777">
    <property type="term" value="F:microtubule motor activity"/>
    <property type="evidence" value="ECO:0007669"/>
    <property type="project" value="InterPro"/>
</dbReference>
<feature type="compositionally biased region" description="Low complexity" evidence="9">
    <location>
        <begin position="767"/>
        <end position="776"/>
    </location>
</feature>
<evidence type="ECO:0000256" key="5">
    <source>
        <dbReference type="ARBA" id="ARBA00023054"/>
    </source>
</evidence>
<dbReference type="FunCoup" id="B4ND90">
    <property type="interactions" value="168"/>
</dbReference>
<dbReference type="SUPFAM" id="SSF52540">
    <property type="entry name" value="P-loop containing nucleoside triphosphate hydrolases"/>
    <property type="match status" value="1"/>
</dbReference>
<keyword evidence="4 7" id="KW-0067">ATP-binding</keyword>
<dbReference type="STRING" id="7260.B4ND90"/>
<feature type="compositionally biased region" description="Polar residues" evidence="9">
    <location>
        <begin position="1060"/>
        <end position="1073"/>
    </location>
</feature>
<feature type="region of interest" description="Disordered" evidence="9">
    <location>
        <begin position="1116"/>
        <end position="1179"/>
    </location>
</feature>